<protein>
    <recommendedName>
        <fullName evidence="1">DUF4371 domain-containing protein</fullName>
    </recommendedName>
</protein>
<dbReference type="Proteomes" id="UP001157006">
    <property type="component" value="Chromosome 4"/>
</dbReference>
<organism evidence="2 3">
    <name type="scientific">Vicia faba</name>
    <name type="common">Broad bean</name>
    <name type="synonym">Faba vulgaris</name>
    <dbReference type="NCBI Taxonomy" id="3906"/>
    <lineage>
        <taxon>Eukaryota</taxon>
        <taxon>Viridiplantae</taxon>
        <taxon>Streptophyta</taxon>
        <taxon>Embryophyta</taxon>
        <taxon>Tracheophyta</taxon>
        <taxon>Spermatophyta</taxon>
        <taxon>Magnoliopsida</taxon>
        <taxon>eudicotyledons</taxon>
        <taxon>Gunneridae</taxon>
        <taxon>Pentapetalae</taxon>
        <taxon>rosids</taxon>
        <taxon>fabids</taxon>
        <taxon>Fabales</taxon>
        <taxon>Fabaceae</taxon>
        <taxon>Papilionoideae</taxon>
        <taxon>50 kb inversion clade</taxon>
        <taxon>NPAAA clade</taxon>
        <taxon>Hologalegina</taxon>
        <taxon>IRL clade</taxon>
        <taxon>Fabeae</taxon>
        <taxon>Vicia</taxon>
    </lineage>
</organism>
<proteinExistence type="predicted"/>
<evidence type="ECO:0000313" key="2">
    <source>
        <dbReference type="EMBL" id="CAI8608383.1"/>
    </source>
</evidence>
<reference evidence="2 3" key="1">
    <citation type="submission" date="2023-01" db="EMBL/GenBank/DDBJ databases">
        <authorList>
            <person name="Kreplak J."/>
        </authorList>
    </citation>
    <scope>NUCLEOTIDE SEQUENCE [LARGE SCALE GENOMIC DNA]</scope>
</reference>
<dbReference type="PANTHER" id="PTHR45749:SF25">
    <property type="entry name" value="TTF-TYPE DOMAIN-CONTAINING PROTEIN"/>
    <property type="match status" value="1"/>
</dbReference>
<gene>
    <name evidence="2" type="ORF">VFH_IV081400</name>
</gene>
<keyword evidence="3" id="KW-1185">Reference proteome</keyword>
<dbReference type="SUPFAM" id="SSF53098">
    <property type="entry name" value="Ribonuclease H-like"/>
    <property type="match status" value="1"/>
</dbReference>
<accession>A0AAV1AGY9</accession>
<sequence>MDDEKRWCVSMRKWYHSSSTTYLFSIGFDLMTSTDIQNKLAMCCTHEVIKVIMEELGHRQLPMLIDKSHDISVKEQMTVMLRFSNDKEIVVGRFIALHHVKDTTYESLNDALYCILDKYILSISRIRWKGYDGASNMRDKFNDLQRNILDENPYAFYVHCYARCLQLVVVYVASYFIFIHDFFEYISLIEITSSASFKRMNALTEAKQQDIVNKLESDFSDDDRGTIRDQLETYVVQVKRNSSFSPCKDVQSLTTNMINGVWFNDLIVFYTEREIFKSFDDIDIIRTFTTKKSRKGYLSRDFI</sequence>
<dbReference type="AlphaFoldDB" id="A0AAV1AGY9"/>
<dbReference type="Pfam" id="PF14291">
    <property type="entry name" value="DUF4371"/>
    <property type="match status" value="1"/>
</dbReference>
<dbReference type="InterPro" id="IPR012337">
    <property type="entry name" value="RNaseH-like_sf"/>
</dbReference>
<dbReference type="EMBL" id="OX451739">
    <property type="protein sequence ID" value="CAI8608383.1"/>
    <property type="molecule type" value="Genomic_DNA"/>
</dbReference>
<evidence type="ECO:0000259" key="1">
    <source>
        <dbReference type="Pfam" id="PF14291"/>
    </source>
</evidence>
<evidence type="ECO:0000313" key="3">
    <source>
        <dbReference type="Proteomes" id="UP001157006"/>
    </source>
</evidence>
<dbReference type="PANTHER" id="PTHR45749">
    <property type="match status" value="1"/>
</dbReference>
<name>A0AAV1AGY9_VICFA</name>
<feature type="domain" description="DUF4371" evidence="1">
    <location>
        <begin position="30"/>
        <end position="142"/>
    </location>
</feature>
<dbReference type="InterPro" id="IPR025398">
    <property type="entry name" value="DUF4371"/>
</dbReference>